<comment type="function">
    <text evidence="5">Small GTPase required for proper localization of RNA polymerase II and III (RNAPII and RNAPIII). May act at an RNAP assembly step prior to nuclear import.</text>
</comment>
<dbReference type="PANTHER" id="PTHR21231:SF3">
    <property type="entry name" value="GPN-LOOP GTPASE 2"/>
    <property type="match status" value="1"/>
</dbReference>
<dbReference type="SUPFAM" id="SSF52540">
    <property type="entry name" value="P-loop containing nucleoside triphosphate hydrolases"/>
    <property type="match status" value="1"/>
</dbReference>
<dbReference type="Pfam" id="PF03029">
    <property type="entry name" value="ATP_bind_1"/>
    <property type="match status" value="1"/>
</dbReference>
<dbReference type="FunFam" id="3.40.50.300:FF:000338">
    <property type="entry name" value="GPN-loop GTPase 2"/>
    <property type="match status" value="1"/>
</dbReference>
<proteinExistence type="inferred from homology"/>
<reference evidence="6" key="1">
    <citation type="journal article" date="2023" name="BMC Genomics">
        <title>Chromosome-level genome assemblies of Cutaneotrichosporon spp. (Trichosporonales, Basidiomycota) reveal imbalanced evolution between nucleotide sequences and chromosome synteny.</title>
        <authorList>
            <person name="Kobayashi Y."/>
            <person name="Kayamori A."/>
            <person name="Aoki K."/>
            <person name="Shiwa Y."/>
            <person name="Matsutani M."/>
            <person name="Fujita N."/>
            <person name="Sugita T."/>
            <person name="Iwasaki W."/>
            <person name="Tanaka N."/>
            <person name="Takashima M."/>
        </authorList>
    </citation>
    <scope>NUCLEOTIDE SEQUENCE</scope>
    <source>
        <strain evidence="6">HIS019</strain>
    </source>
</reference>
<name>A0AA48L3K1_9TREE</name>
<dbReference type="CDD" id="cd17871">
    <property type="entry name" value="GPN2"/>
    <property type="match status" value="1"/>
</dbReference>
<dbReference type="GeneID" id="85495173"/>
<evidence type="ECO:0000313" key="6">
    <source>
        <dbReference type="EMBL" id="BEI91303.1"/>
    </source>
</evidence>
<dbReference type="KEGG" id="ccac:CcaHIS019_0401230"/>
<dbReference type="Gene3D" id="3.40.50.300">
    <property type="entry name" value="P-loop containing nucleotide triphosphate hydrolases"/>
    <property type="match status" value="1"/>
</dbReference>
<comment type="subunit">
    <text evidence="5">Binds to RNA polymerase II (RNAPII).</text>
</comment>
<dbReference type="GO" id="GO:0003924">
    <property type="term" value="F:GTPase activity"/>
    <property type="evidence" value="ECO:0007669"/>
    <property type="project" value="TreeGrafter"/>
</dbReference>
<evidence type="ECO:0000313" key="7">
    <source>
        <dbReference type="Proteomes" id="UP001233271"/>
    </source>
</evidence>
<organism evidence="6 7">
    <name type="scientific">Cutaneotrichosporon cavernicola</name>
    <dbReference type="NCBI Taxonomy" id="279322"/>
    <lineage>
        <taxon>Eukaryota</taxon>
        <taxon>Fungi</taxon>
        <taxon>Dikarya</taxon>
        <taxon>Basidiomycota</taxon>
        <taxon>Agaricomycotina</taxon>
        <taxon>Tremellomycetes</taxon>
        <taxon>Trichosporonales</taxon>
        <taxon>Trichosporonaceae</taxon>
        <taxon>Cutaneotrichosporon</taxon>
    </lineage>
</organism>
<gene>
    <name evidence="6" type="ORF">CcaverHIS019_0401230</name>
</gene>
<dbReference type="PANTHER" id="PTHR21231">
    <property type="entry name" value="XPA-BINDING PROTEIN 1-RELATED"/>
    <property type="match status" value="1"/>
</dbReference>
<dbReference type="GO" id="GO:0005737">
    <property type="term" value="C:cytoplasm"/>
    <property type="evidence" value="ECO:0007669"/>
    <property type="project" value="TreeGrafter"/>
</dbReference>
<evidence type="ECO:0000256" key="2">
    <source>
        <dbReference type="ARBA" id="ARBA00022741"/>
    </source>
</evidence>
<evidence type="ECO:0000256" key="1">
    <source>
        <dbReference type="ARBA" id="ARBA00005290"/>
    </source>
</evidence>
<keyword evidence="3 5" id="KW-0378">Hydrolase</keyword>
<accession>A0AA48L3K1</accession>
<keyword evidence="4 5" id="KW-0342">GTP-binding</keyword>
<dbReference type="Proteomes" id="UP001233271">
    <property type="component" value="Chromosome 4"/>
</dbReference>
<dbReference type="InterPro" id="IPR004130">
    <property type="entry name" value="Gpn"/>
</dbReference>
<dbReference type="RefSeq" id="XP_060456568.1">
    <property type="nucleotide sequence ID" value="XM_060599924.1"/>
</dbReference>
<protein>
    <recommendedName>
        <fullName evidence="5">GPN-loop GTPase 2</fullName>
    </recommendedName>
</protein>
<keyword evidence="7" id="KW-1185">Reference proteome</keyword>
<dbReference type="EMBL" id="AP028215">
    <property type="protein sequence ID" value="BEI91303.1"/>
    <property type="molecule type" value="Genomic_DNA"/>
</dbReference>
<evidence type="ECO:0000256" key="5">
    <source>
        <dbReference type="RuleBase" id="RU365059"/>
    </source>
</evidence>
<evidence type="ECO:0000256" key="4">
    <source>
        <dbReference type="ARBA" id="ARBA00023134"/>
    </source>
</evidence>
<sequence length="346" mass="38179">METHSSAFGQLVTGPPGAGKSTYCHGMYQFLTALGRPVNVINLDPAVSNPPYPCAVSITSLITLDDVMEEYGLGPNGAMLYCIEYVEANFDWLVEQLDALLEPQGGNGYIVIDTPGQAELWTNHDSLKRIVKRLLKMDYRLAAIHLTDAHAITDASKYISAVLLALRAMLQLEMPHINVFSKIDTIGGFGDLPFNLDYYTEVQDLSYLVRQLEEVPRAKQFAKLNSAMVELIEEFSLVGFETLAVEDKASMMHLVRLIDKVTGYVFMPSGGTTEDNLHALFSSASGAIPGGYADISDVQERWAEGREAFDKAEEEQWEREWAMRKQAEALASGGVAGSKKDDEHMA</sequence>
<evidence type="ECO:0000256" key="3">
    <source>
        <dbReference type="ARBA" id="ARBA00022801"/>
    </source>
</evidence>
<dbReference type="AlphaFoldDB" id="A0AA48L3K1"/>
<comment type="similarity">
    <text evidence="1 5">Belongs to the GPN-loop GTPase family.</text>
</comment>
<dbReference type="InterPro" id="IPR030231">
    <property type="entry name" value="Gpn2"/>
</dbReference>
<dbReference type="InterPro" id="IPR027417">
    <property type="entry name" value="P-loop_NTPase"/>
</dbReference>
<keyword evidence="2 5" id="KW-0547">Nucleotide-binding</keyword>
<dbReference type="GO" id="GO:0005525">
    <property type="term" value="F:GTP binding"/>
    <property type="evidence" value="ECO:0007669"/>
    <property type="project" value="UniProtKB-KW"/>
</dbReference>